<dbReference type="EMBL" id="JARJCM010000139">
    <property type="protein sequence ID" value="KAJ7026351.1"/>
    <property type="molecule type" value="Genomic_DNA"/>
</dbReference>
<comment type="caution">
    <text evidence="1">The sequence shown here is derived from an EMBL/GenBank/DDBJ whole genome shotgun (WGS) entry which is preliminary data.</text>
</comment>
<sequence length="327" mass="36300">MFIGSPAELLGSILGQSLNYGTLEGPWRSNNFNEIIRRLENAYHHGGIIPTARLKLPLLSETTKSWQSAYAVPSDDLWLDLVRPTECAAGGDVHQKGNSTFRVGASETLCTQFLFPTENGKHLFHLALSFTRTKKSQGALRLYLPDTSGTTQEIKVTYDNFTELDTHPNSPSYNSSVFSLQSKPLAAVAETSESEDGVITVYTSSNSGKEIEGFHCQRGVSSTAINLRHSVGPAKNEKNKVEPWVSDSGVDRTRGIQLHVTRGTRYVARTWAIRHRVVPGRRDDGTLFSLEASIFTKCRSFYPFTEERLTELDGKALWWTVGKSAKN</sequence>
<proteinExistence type="predicted"/>
<accession>A0AAD6SGE9</accession>
<gene>
    <name evidence="1" type="ORF">C8F04DRAFT_1190556</name>
</gene>
<reference evidence="1" key="1">
    <citation type="submission" date="2023-03" db="EMBL/GenBank/DDBJ databases">
        <title>Massive genome expansion in bonnet fungi (Mycena s.s.) driven by repeated elements and novel gene families across ecological guilds.</title>
        <authorList>
            <consortium name="Lawrence Berkeley National Laboratory"/>
            <person name="Harder C.B."/>
            <person name="Miyauchi S."/>
            <person name="Viragh M."/>
            <person name="Kuo A."/>
            <person name="Thoen E."/>
            <person name="Andreopoulos B."/>
            <person name="Lu D."/>
            <person name="Skrede I."/>
            <person name="Drula E."/>
            <person name="Henrissat B."/>
            <person name="Morin E."/>
            <person name="Kohler A."/>
            <person name="Barry K."/>
            <person name="LaButti K."/>
            <person name="Morin E."/>
            <person name="Salamov A."/>
            <person name="Lipzen A."/>
            <person name="Mereny Z."/>
            <person name="Hegedus B."/>
            <person name="Baldrian P."/>
            <person name="Stursova M."/>
            <person name="Weitz H."/>
            <person name="Taylor A."/>
            <person name="Grigoriev I.V."/>
            <person name="Nagy L.G."/>
            <person name="Martin F."/>
            <person name="Kauserud H."/>
        </authorList>
    </citation>
    <scope>NUCLEOTIDE SEQUENCE</scope>
    <source>
        <strain evidence="1">CBHHK200</strain>
    </source>
</reference>
<protein>
    <submittedName>
        <fullName evidence="1">Uncharacterized protein</fullName>
    </submittedName>
</protein>
<evidence type="ECO:0000313" key="2">
    <source>
        <dbReference type="Proteomes" id="UP001218188"/>
    </source>
</evidence>
<evidence type="ECO:0000313" key="1">
    <source>
        <dbReference type="EMBL" id="KAJ7026351.1"/>
    </source>
</evidence>
<name>A0AAD6SGE9_9AGAR</name>
<organism evidence="1 2">
    <name type="scientific">Mycena alexandri</name>
    <dbReference type="NCBI Taxonomy" id="1745969"/>
    <lineage>
        <taxon>Eukaryota</taxon>
        <taxon>Fungi</taxon>
        <taxon>Dikarya</taxon>
        <taxon>Basidiomycota</taxon>
        <taxon>Agaricomycotina</taxon>
        <taxon>Agaricomycetes</taxon>
        <taxon>Agaricomycetidae</taxon>
        <taxon>Agaricales</taxon>
        <taxon>Marasmiineae</taxon>
        <taxon>Mycenaceae</taxon>
        <taxon>Mycena</taxon>
    </lineage>
</organism>
<keyword evidence="2" id="KW-1185">Reference proteome</keyword>
<dbReference type="Proteomes" id="UP001218188">
    <property type="component" value="Unassembled WGS sequence"/>
</dbReference>
<dbReference type="AlphaFoldDB" id="A0AAD6SGE9"/>